<protein>
    <submittedName>
        <fullName evidence="2">Hydrolase TatD</fullName>
    </submittedName>
    <submittedName>
        <fullName evidence="3">TatD DNase family protein</fullName>
        <ecNumber evidence="3">3.1.21.-</ecNumber>
    </submittedName>
</protein>
<dbReference type="SUPFAM" id="SSF51556">
    <property type="entry name" value="Metallo-dependent hydrolases"/>
    <property type="match status" value="1"/>
</dbReference>
<keyword evidence="1" id="KW-0479">Metal-binding</keyword>
<dbReference type="InterPro" id="IPR032466">
    <property type="entry name" value="Metal_Hydrolase"/>
</dbReference>
<dbReference type="RefSeq" id="WP_014498022.1">
    <property type="nucleotide sequence ID" value="NZ_BJNK01000090.1"/>
</dbReference>
<evidence type="ECO:0000256" key="1">
    <source>
        <dbReference type="PIRSR" id="PIRSR005902-1"/>
    </source>
</evidence>
<dbReference type="Gene3D" id="3.20.20.140">
    <property type="entry name" value="Metal-dependent hydrolases"/>
    <property type="match status" value="1"/>
</dbReference>
<dbReference type="Pfam" id="PF01026">
    <property type="entry name" value="TatD_DNase"/>
    <property type="match status" value="1"/>
</dbReference>
<feature type="binding site" evidence="1">
    <location>
        <position position="5"/>
    </location>
    <ligand>
        <name>a divalent metal cation</name>
        <dbReference type="ChEBI" id="CHEBI:60240"/>
        <label>1</label>
    </ligand>
</feature>
<dbReference type="EMBL" id="JRPN01000032">
    <property type="protein sequence ID" value="KGT74444.1"/>
    <property type="molecule type" value="Genomic_DNA"/>
</dbReference>
<dbReference type="EC" id="3.1.21.-" evidence="3"/>
<feature type="binding site" evidence="1">
    <location>
        <position position="122"/>
    </location>
    <ligand>
        <name>a divalent metal cation</name>
        <dbReference type="ChEBI" id="CHEBI:60240"/>
        <label>2</label>
    </ligand>
</feature>
<dbReference type="PATRIC" id="fig|375.37.peg.8905"/>
<dbReference type="EMBL" id="JBEPTQ010000002">
    <property type="protein sequence ID" value="MET4725154.1"/>
    <property type="molecule type" value="Genomic_DNA"/>
</dbReference>
<evidence type="ECO:0000313" key="3">
    <source>
        <dbReference type="EMBL" id="MET4725154.1"/>
    </source>
</evidence>
<dbReference type="KEGG" id="bjp:RN69_39605"/>
<dbReference type="InterPro" id="IPR001130">
    <property type="entry name" value="TatD-like"/>
</dbReference>
<feature type="binding site" evidence="1">
    <location>
        <position position="84"/>
    </location>
    <ligand>
        <name>a divalent metal cation</name>
        <dbReference type="ChEBI" id="CHEBI:60240"/>
        <label>1</label>
    </ligand>
</feature>
<evidence type="ECO:0000313" key="4">
    <source>
        <dbReference type="Proteomes" id="UP000030377"/>
    </source>
</evidence>
<dbReference type="GO" id="GO:0046872">
    <property type="term" value="F:metal ion binding"/>
    <property type="evidence" value="ECO:0007669"/>
    <property type="project" value="UniProtKB-KW"/>
</dbReference>
<keyword evidence="5" id="KW-1185">Reference proteome</keyword>
<dbReference type="PANTHER" id="PTHR46124">
    <property type="entry name" value="D-AMINOACYL-TRNA DEACYLASE"/>
    <property type="match status" value="1"/>
</dbReference>
<dbReference type="GeneID" id="92970045"/>
<dbReference type="GO" id="GO:0016788">
    <property type="term" value="F:hydrolase activity, acting on ester bonds"/>
    <property type="evidence" value="ECO:0007669"/>
    <property type="project" value="InterPro"/>
</dbReference>
<feature type="binding site" evidence="1">
    <location>
        <position position="146"/>
    </location>
    <ligand>
        <name>a divalent metal cation</name>
        <dbReference type="ChEBI" id="CHEBI:60240"/>
        <label>2</label>
    </ligand>
</feature>
<evidence type="ECO:0000313" key="5">
    <source>
        <dbReference type="Proteomes" id="UP001549291"/>
    </source>
</evidence>
<accession>A0A0A3XME1</accession>
<dbReference type="AlphaFoldDB" id="A0A0A3XME1"/>
<dbReference type="InterPro" id="IPR049677">
    <property type="entry name" value="QatD"/>
</dbReference>
<name>A0A0A3XME1_BRAJP</name>
<gene>
    <name evidence="3" type="ORF">ABIF63_009260</name>
    <name evidence="2" type="ORF">MA20_38865</name>
</gene>
<dbReference type="PANTHER" id="PTHR46124:SF2">
    <property type="entry name" value="D-AMINOACYL-TRNA DEACYLASE"/>
    <property type="match status" value="1"/>
</dbReference>
<dbReference type="Proteomes" id="UP000030377">
    <property type="component" value="Unassembled WGS sequence"/>
</dbReference>
<sequence length="254" mass="28085">MIDLHAHLDLYPDPQATTKECVERNLFVLSVTTTPSAWTGTAALAEGASRIRTALGLHPQLAHERRSELALFEDLLPRTRYVGEIGLDGGPELKATWDTQCRVFDNILRMCGSAGGRIMTVHSRRAAGPVLDALASRPDSGISVLHWFSGSRRELQRAIDQGCWFSVGPAMLNGERGRGLAALMPRERMLTESDGPFAQAEGRSLFPWDVAKTEPMLAELWSMGQDEVRDQLMSNLKRLTTQFAPENDRSTSKP</sequence>
<organism evidence="2 4">
    <name type="scientific">Bradyrhizobium japonicum</name>
    <dbReference type="NCBI Taxonomy" id="375"/>
    <lineage>
        <taxon>Bacteria</taxon>
        <taxon>Pseudomonadati</taxon>
        <taxon>Pseudomonadota</taxon>
        <taxon>Alphaproteobacteria</taxon>
        <taxon>Hyphomicrobiales</taxon>
        <taxon>Nitrobacteraceae</taxon>
        <taxon>Bradyrhizobium</taxon>
    </lineage>
</organism>
<dbReference type="NCBIfam" id="NF041926">
    <property type="entry name" value="QatD"/>
    <property type="match status" value="1"/>
</dbReference>
<evidence type="ECO:0000313" key="2">
    <source>
        <dbReference type="EMBL" id="KGT74444.1"/>
    </source>
</evidence>
<dbReference type="PIRSF" id="PIRSF005902">
    <property type="entry name" value="DNase_TatD"/>
    <property type="match status" value="1"/>
</dbReference>
<feature type="binding site" evidence="1">
    <location>
        <position position="7"/>
    </location>
    <ligand>
        <name>a divalent metal cation</name>
        <dbReference type="ChEBI" id="CHEBI:60240"/>
        <label>1</label>
    </ligand>
</feature>
<reference evidence="2 4" key="1">
    <citation type="submission" date="2014-09" db="EMBL/GenBank/DDBJ databases">
        <title>Draft genome of Bradyrhizobium japonicum Is-34.</title>
        <authorList>
            <person name="Tsurumaru H."/>
            <person name="Yamakawa T."/>
            <person name="Hashimoto S."/>
            <person name="Okizaki K."/>
            <person name="Kanesaki Y."/>
            <person name="Yoshikawa H."/>
            <person name="Yajima S."/>
        </authorList>
    </citation>
    <scope>NUCLEOTIDE SEQUENCE [LARGE SCALE GENOMIC DNA]</scope>
    <source>
        <strain evidence="2 4">Is-34</strain>
    </source>
</reference>
<dbReference type="Proteomes" id="UP001549291">
    <property type="component" value="Unassembled WGS sequence"/>
</dbReference>
<feature type="binding site" evidence="1">
    <location>
        <position position="194"/>
    </location>
    <ligand>
        <name>a divalent metal cation</name>
        <dbReference type="ChEBI" id="CHEBI:60240"/>
        <label>1</label>
    </ligand>
</feature>
<comment type="caution">
    <text evidence="2">The sequence shown here is derived from an EMBL/GenBank/DDBJ whole genome shotgun (WGS) entry which is preliminary data.</text>
</comment>
<proteinExistence type="predicted"/>
<keyword evidence="2" id="KW-0378">Hydrolase</keyword>
<dbReference type="CDD" id="cd01310">
    <property type="entry name" value="TatD_DNAse"/>
    <property type="match status" value="1"/>
</dbReference>
<reference evidence="3 5" key="2">
    <citation type="submission" date="2024-06" db="EMBL/GenBank/DDBJ databases">
        <title>Genomic Encyclopedia of Type Strains, Phase V (KMG-V): Genome sequencing to study the core and pangenomes of soil and plant-associated prokaryotes.</title>
        <authorList>
            <person name="Whitman W."/>
        </authorList>
    </citation>
    <scope>NUCLEOTIDE SEQUENCE [LARGE SCALE GENOMIC DNA]</scope>
    <source>
        <strain evidence="3 5">USDA 160</strain>
    </source>
</reference>